<dbReference type="GO" id="GO:0044550">
    <property type="term" value="P:secondary metabolite biosynthetic process"/>
    <property type="evidence" value="ECO:0007669"/>
    <property type="project" value="TreeGrafter"/>
</dbReference>
<dbReference type="RefSeq" id="WP_044837562.1">
    <property type="nucleotide sequence ID" value="NZ_CP059734.1"/>
</dbReference>
<dbReference type="Gene3D" id="3.30.559.10">
    <property type="entry name" value="Chloramphenicol acetyltransferase-like domain"/>
    <property type="match status" value="2"/>
</dbReference>
<dbReference type="PROSITE" id="PS50075">
    <property type="entry name" value="CARRIER"/>
    <property type="match status" value="1"/>
</dbReference>
<reference evidence="3 4" key="1">
    <citation type="journal article" date="2015" name="Genome Announc.">
        <title>Draft Genome Sequences of Marine Isolates of Thalassomonas viridans and Thalassomonas actiniarum.</title>
        <authorList>
            <person name="Olonade I."/>
            <person name="van Zyl L.J."/>
            <person name="Trindade M."/>
        </authorList>
    </citation>
    <scope>NUCLEOTIDE SEQUENCE [LARGE SCALE GENOMIC DNA]</scope>
    <source>
        <strain evidence="3 4">XOM25</strain>
    </source>
</reference>
<dbReference type="FunFam" id="3.40.50.980:FF:000001">
    <property type="entry name" value="Non-ribosomal peptide synthetase"/>
    <property type="match status" value="1"/>
</dbReference>
<protein>
    <submittedName>
        <fullName evidence="3">Non-ribosomal peptide synthetase</fullName>
    </submittedName>
</protein>
<accession>A0AAF0CEK0</accession>
<dbReference type="Pfam" id="PF00501">
    <property type="entry name" value="AMP-binding"/>
    <property type="match status" value="1"/>
</dbReference>
<dbReference type="GO" id="GO:0005737">
    <property type="term" value="C:cytoplasm"/>
    <property type="evidence" value="ECO:0007669"/>
    <property type="project" value="TreeGrafter"/>
</dbReference>
<dbReference type="Proteomes" id="UP000032352">
    <property type="component" value="Chromosome pTvir"/>
</dbReference>
<evidence type="ECO:0000313" key="3">
    <source>
        <dbReference type="EMBL" id="WDE09255.1"/>
    </source>
</evidence>
<feature type="region of interest" description="Disordered" evidence="1">
    <location>
        <begin position="244"/>
        <end position="270"/>
    </location>
</feature>
<dbReference type="CDD" id="cd05930">
    <property type="entry name" value="A_NRPS"/>
    <property type="match status" value="1"/>
</dbReference>
<dbReference type="Pfam" id="PF00668">
    <property type="entry name" value="Condensation"/>
    <property type="match status" value="1"/>
</dbReference>
<dbReference type="InterPro" id="IPR001031">
    <property type="entry name" value="Thioesterase"/>
</dbReference>
<dbReference type="InterPro" id="IPR009081">
    <property type="entry name" value="PP-bd_ACP"/>
</dbReference>
<dbReference type="Gene3D" id="3.40.50.980">
    <property type="match status" value="2"/>
</dbReference>
<dbReference type="PROSITE" id="PS00455">
    <property type="entry name" value="AMP_BINDING"/>
    <property type="match status" value="1"/>
</dbReference>
<dbReference type="SUPFAM" id="SSF56801">
    <property type="entry name" value="Acetyl-CoA synthetase-like"/>
    <property type="match status" value="1"/>
</dbReference>
<dbReference type="KEGG" id="tvd:SG34_031315"/>
<dbReference type="Gene3D" id="1.10.1200.10">
    <property type="entry name" value="ACP-like"/>
    <property type="match status" value="1"/>
</dbReference>
<dbReference type="InterPro" id="IPR036736">
    <property type="entry name" value="ACP-like_sf"/>
</dbReference>
<organism evidence="3 4">
    <name type="scientific">Thalassomonas viridans</name>
    <dbReference type="NCBI Taxonomy" id="137584"/>
    <lineage>
        <taxon>Bacteria</taxon>
        <taxon>Pseudomonadati</taxon>
        <taxon>Pseudomonadota</taxon>
        <taxon>Gammaproteobacteria</taxon>
        <taxon>Alteromonadales</taxon>
        <taxon>Colwelliaceae</taxon>
        <taxon>Thalassomonas</taxon>
    </lineage>
</organism>
<name>A0AAF0CEK0_9GAMM</name>
<dbReference type="GO" id="GO:0031177">
    <property type="term" value="F:phosphopantetheine binding"/>
    <property type="evidence" value="ECO:0007669"/>
    <property type="project" value="TreeGrafter"/>
</dbReference>
<proteinExistence type="predicted"/>
<dbReference type="PANTHER" id="PTHR45527:SF1">
    <property type="entry name" value="FATTY ACID SYNTHASE"/>
    <property type="match status" value="1"/>
</dbReference>
<dbReference type="InterPro" id="IPR000873">
    <property type="entry name" value="AMP-dep_synth/lig_dom"/>
</dbReference>
<dbReference type="EMBL" id="CP059734">
    <property type="protein sequence ID" value="WDE09255.1"/>
    <property type="molecule type" value="Genomic_DNA"/>
</dbReference>
<dbReference type="InterPro" id="IPR045851">
    <property type="entry name" value="AMP-bd_C_sf"/>
</dbReference>
<evidence type="ECO:0000256" key="1">
    <source>
        <dbReference type="SAM" id="MobiDB-lite"/>
    </source>
</evidence>
<dbReference type="SUPFAM" id="SSF53474">
    <property type="entry name" value="alpha/beta-Hydrolases"/>
    <property type="match status" value="1"/>
</dbReference>
<dbReference type="InterPro" id="IPR020845">
    <property type="entry name" value="AMP-binding_CS"/>
</dbReference>
<dbReference type="InterPro" id="IPR001242">
    <property type="entry name" value="Condensation_dom"/>
</dbReference>
<dbReference type="Gene3D" id="3.40.50.1820">
    <property type="entry name" value="alpha/beta hydrolase"/>
    <property type="match status" value="1"/>
</dbReference>
<gene>
    <name evidence="3" type="ORF">SG34_031315</name>
</gene>
<evidence type="ECO:0000313" key="4">
    <source>
        <dbReference type="Proteomes" id="UP000032352"/>
    </source>
</evidence>
<dbReference type="Gene3D" id="3.30.559.30">
    <property type="entry name" value="Nonribosomal peptide synthetase, condensation domain"/>
    <property type="match status" value="1"/>
</dbReference>
<dbReference type="PANTHER" id="PTHR45527">
    <property type="entry name" value="NONRIBOSOMAL PEPTIDE SYNTHETASE"/>
    <property type="match status" value="1"/>
</dbReference>
<dbReference type="SUPFAM" id="SSF52777">
    <property type="entry name" value="CoA-dependent acyltransferases"/>
    <property type="match status" value="3"/>
</dbReference>
<dbReference type="Gene3D" id="1.10.10.1830">
    <property type="entry name" value="Non-ribosomal peptide synthase, adenylation domain"/>
    <property type="match status" value="1"/>
</dbReference>
<dbReference type="InterPro" id="IPR010071">
    <property type="entry name" value="AA_adenyl_dom"/>
</dbReference>
<dbReference type="InterPro" id="IPR029058">
    <property type="entry name" value="AB_hydrolase_fold"/>
</dbReference>
<evidence type="ECO:0000259" key="2">
    <source>
        <dbReference type="PROSITE" id="PS50075"/>
    </source>
</evidence>
<reference evidence="3 4" key="2">
    <citation type="journal article" date="2022" name="Mar. Drugs">
        <title>Bioassay-Guided Fractionation Leads to the Detection of Cholic Acid Generated by the Rare Thalassomonas sp.</title>
        <authorList>
            <person name="Pheiffer F."/>
            <person name="Schneider Y.K."/>
            <person name="Hansen E.H."/>
            <person name="Andersen J.H."/>
            <person name="Isaksson J."/>
            <person name="Busche T."/>
            <person name="R C."/>
            <person name="Kalinowski J."/>
            <person name="Zyl L.V."/>
            <person name="Trindade M."/>
        </authorList>
    </citation>
    <scope>NUCLEOTIDE SEQUENCE [LARGE SCALE GENOMIC DNA]</scope>
    <source>
        <strain evidence="3 4">XOM25</strain>
    </source>
</reference>
<dbReference type="NCBIfam" id="TIGR01733">
    <property type="entry name" value="AA-adenyl-dom"/>
    <property type="match status" value="1"/>
</dbReference>
<dbReference type="Pfam" id="PF00975">
    <property type="entry name" value="Thioesterase"/>
    <property type="match status" value="1"/>
</dbReference>
<keyword evidence="4" id="KW-1185">Reference proteome</keyword>
<dbReference type="Gene3D" id="2.30.38.10">
    <property type="entry name" value="Luciferase, Domain 3"/>
    <property type="match status" value="1"/>
</dbReference>
<dbReference type="GO" id="GO:0043041">
    <property type="term" value="P:amino acid activation for nonribosomal peptide biosynthetic process"/>
    <property type="evidence" value="ECO:0007669"/>
    <property type="project" value="TreeGrafter"/>
</dbReference>
<dbReference type="Gene3D" id="3.30.300.30">
    <property type="match status" value="1"/>
</dbReference>
<dbReference type="GO" id="GO:0003824">
    <property type="term" value="F:catalytic activity"/>
    <property type="evidence" value="ECO:0007669"/>
    <property type="project" value="InterPro"/>
</dbReference>
<feature type="domain" description="Carrier" evidence="2">
    <location>
        <begin position="1463"/>
        <end position="1534"/>
    </location>
</feature>
<dbReference type="Pfam" id="PF00550">
    <property type="entry name" value="PP-binding"/>
    <property type="match status" value="1"/>
</dbReference>
<dbReference type="InterPro" id="IPR023213">
    <property type="entry name" value="CAT-like_dom_sf"/>
</dbReference>
<sequence>MSILPILDQLTARKVIIKKNQQKLNVDAPANALNPELVAALKNHKPRLMAMLEHSELSGFLQQTSPAAGRYEFRPEQLKLLDALAKPSSCHLGQYHLLAFTLRQQQSQAAIAEKLSQVIRHADALRLAVTRVEDGYRGEYLPLDDNFLRQVISTDEGRPDLTQLQQQLSAATFGGQPLFRLVVYPRAQQLTLVFALHVLQADVPALALFRQRISSVFSGLEQPVSPSTAESHWALAQEEALPADGESRWRAHQGQAGNLTPASAPPPAKSCRVDLDLDASGLKQQLEQAKTSLQQFAAAIVSHTVRQVNGCEEVMLYQYGKARKLPFHSVDFRHTAAALDFGYPLCLSAPPASSLSGQLQQLKQKKAQQPQDGAALSHWLQQESSFAIAGNCIKLSCSDLTEAYAEVSLAEQHLAEADSLVLPYLPATTLDCRLSERQLSFVVSGFGLDAAQFERELEQAARQMISLLSAGPQLAWYTSDLDVSLTQQQLTRVISQYNQVEAIHRITPLQHGMYFHSLLDNNAYTINTSLDIVGDFDVARFRRAAARLVAGHSALRTRFSDINSETIHQIILTAGEIPVDEYDLSARAPAQQDEAFADIIRDLPPFNLADGPLLRFTSGKLKEQTHRINLAFHHIILDGWSVPLLIERVLQLYHQDTGSAVETAAPASLYVRWLEQQDAGSAGKYWSAQLAEIDEPTKINIELPPSNKTGQKISQTLTFDQEQSRAINRLAHQHKTTLNVVLQAAWGYLLHRYSGAQTVVFGSTTSGRPSQIPGIESMVGMFMNTVPVAMTIRPQLTLSQWLAELHQAHIDRESHSYLPLNKITELSGLDNGIPLFDSLLVVENMPRPGSGGDGRQALRLENYTMEEDSHYPITLDVVNSTHISITIKFDDEKYLKRDFDRLIGGFKTIICAMVEAPGQTLAEIDIISEADRRQLSQWHQQGTLEIPDLCPHQLISEQARLRPAATALVCNDRHLSYAELESQSNRLADYLLQQTSGERQDSLIALMIPRSIELVTSILAVWKTGSGYIPIDPELPAERIDAILQDADADILLCSPQQQDKLGRLNWQGQIAELDPQIVHDEQYNSRLPDRQVPPDALSYVIFTSGSTGRPKGAQIEHVGALNHMLNKVIDLQIDENSRVVQNASQSFDISVWQMFCALISGGTTYIYDQQKVLDIRRFIDSINDDAITILEVVPSYMGLLLDTLPQDRQHFEQLKFLMVTGETVDAHTINRWFGSFPAIPVFNAYGPTEASDDITHHLMTGGEQINPVPIGKVLKNFNIHIVDEQLRELPVGVKGEILVTGIGVGRGYINDPEKTALAFGSGGFTDRYKGRYYKTGDIGRFRPDGVVEFFGRKDKQVKVHGHRIELEEIEGQLQSIPGVKGAVVLDCRSEQGNTFLCAHIQSDRTLDGDFLTGELRKTLPFYMLPSHYLSHRQFPLNNSGKVDRGALRSIEIVHSQDFEQVKAATETEQELLDTWCQVLDNREIGVTDNYFRIGGDSFKAIQIAAKYGRGLTVVHLYDYPSVRELARFLDSQGEQLQQQLLTKLVEQPGETRLTVIGVPNSAGNPVSFLDTARAVAGLSDEIDFYGMTLPRNPVGSAGEMTEEISRLADEIAGWAGREISTPLVIYGQCNGSAMAIAIANRLEQSGIEVRGLVIGGALQRIRHNRDDERSDEQIIDFLRSLGAPLTDNAAELNFFLQEFKYDVHLAQVFYNNQLAQINARQQQVLDAPVYCVTGTQDKLTAGYQRKYKYWLQICKSVHLIEYPGAGHYLLRDCPQQLAETLVAIYQNTLDAAQSSQNLSAKDKLLMAIGK</sequence>
<dbReference type="InterPro" id="IPR044894">
    <property type="entry name" value="TubC_N_sf"/>
</dbReference>